<reference evidence="2 3" key="1">
    <citation type="submission" date="2019-03" db="EMBL/GenBank/DDBJ databases">
        <title>Genomic analyses of the natural microbiome of Caenorhabditis elegans.</title>
        <authorList>
            <person name="Samuel B."/>
        </authorList>
    </citation>
    <scope>NUCLEOTIDE SEQUENCE [LARGE SCALE GENOMIC DNA]</scope>
    <source>
        <strain evidence="2 3">JUb18</strain>
    </source>
</reference>
<dbReference type="AlphaFoldDB" id="A0A4R6RZP3"/>
<dbReference type="EMBL" id="SNYA01000004">
    <property type="protein sequence ID" value="TDP92394.1"/>
    <property type="molecule type" value="Genomic_DNA"/>
</dbReference>
<evidence type="ECO:0000313" key="3">
    <source>
        <dbReference type="Proteomes" id="UP000295601"/>
    </source>
</evidence>
<keyword evidence="1" id="KW-0175">Coiled coil</keyword>
<evidence type="ECO:0000256" key="1">
    <source>
        <dbReference type="SAM" id="Coils"/>
    </source>
</evidence>
<dbReference type="Proteomes" id="UP000295601">
    <property type="component" value="Unassembled WGS sequence"/>
</dbReference>
<comment type="caution">
    <text evidence="2">The sequence shown here is derived from an EMBL/GenBank/DDBJ whole genome shotgun (WGS) entry which is preliminary data.</text>
</comment>
<evidence type="ECO:0000313" key="2">
    <source>
        <dbReference type="EMBL" id="TDP92394.1"/>
    </source>
</evidence>
<accession>A0A4R6RZP3</accession>
<protein>
    <submittedName>
        <fullName evidence="2">Uncharacterized protein</fullName>
    </submittedName>
</protein>
<keyword evidence="3" id="KW-1185">Reference proteome</keyword>
<feature type="coiled-coil region" evidence="1">
    <location>
        <begin position="99"/>
        <end position="126"/>
    </location>
</feature>
<sequence length="146" mass="16916">MAKKTDDTYLVTDFEEIRDAEDREAISSLIKQSHQLFVARGRESTEKSQKSDLWEMMTRELEDLNTDLKIELDGVKLTWKRGGMEPQNVPDAEKIAEVAKDLIDRRAALTKELSDIEFEIQKLEETHTRVELVEVKPKLTVNPMKK</sequence>
<organism evidence="2 3">
    <name type="scientific">Leucobacter luti</name>
    <dbReference type="NCBI Taxonomy" id="340320"/>
    <lineage>
        <taxon>Bacteria</taxon>
        <taxon>Bacillati</taxon>
        <taxon>Actinomycetota</taxon>
        <taxon>Actinomycetes</taxon>
        <taxon>Micrococcales</taxon>
        <taxon>Microbacteriaceae</taxon>
        <taxon>Leucobacter</taxon>
    </lineage>
</organism>
<name>A0A4R6RZP3_9MICO</name>
<proteinExistence type="predicted"/>
<dbReference type="RefSeq" id="WP_133616621.1">
    <property type="nucleotide sequence ID" value="NZ_SNYA01000004.1"/>
</dbReference>
<gene>
    <name evidence="2" type="ORF">EDF62_1601</name>
</gene>